<comment type="similarity">
    <text evidence="1">Belongs to the transglycosylase Slt family.</text>
</comment>
<dbReference type="AlphaFoldDB" id="A0A4S3MAQ7"/>
<feature type="chain" id="PRO_5020255695" evidence="3">
    <location>
        <begin position="22"/>
        <end position="194"/>
    </location>
</feature>
<comment type="similarity">
    <text evidence="2">Belongs to the virb1 family.</text>
</comment>
<dbReference type="Pfam" id="PF01464">
    <property type="entry name" value="SLT"/>
    <property type="match status" value="1"/>
</dbReference>
<keyword evidence="3" id="KW-0732">Signal</keyword>
<dbReference type="InterPro" id="IPR008258">
    <property type="entry name" value="Transglycosylase_SLT_dom_1"/>
</dbReference>
<organism evidence="5 6">
    <name type="scientific">Thalassobius vesicularis</name>
    <dbReference type="NCBI Taxonomy" id="1294297"/>
    <lineage>
        <taxon>Bacteria</taxon>
        <taxon>Pseudomonadati</taxon>
        <taxon>Pseudomonadota</taxon>
        <taxon>Alphaproteobacteria</taxon>
        <taxon>Rhodobacterales</taxon>
        <taxon>Roseobacteraceae</taxon>
        <taxon>Thalassovita</taxon>
    </lineage>
</organism>
<sequence>MRKLVTVAGLLALTLAGAADADVLSTKSRNKLFSYQTKVLDNRAAKQYNSSIRLQPPSVNTPTKWGNGAYEGGYRGPYLEMARSAAQRHGVPEDLFLKLVHQESRFNKDAKSVKGALGLAQLMPDTAERLGVDPLDPYENLDGGARYLAQQYRAFGSWRLALAAYNAGPEAVRKHGGVPPFAETRDYVVAIWGS</sequence>
<dbReference type="PANTHER" id="PTHR37423:SF2">
    <property type="entry name" value="MEMBRANE-BOUND LYTIC MUREIN TRANSGLYCOSYLASE C"/>
    <property type="match status" value="1"/>
</dbReference>
<accession>A0A4S3MAQ7</accession>
<protein>
    <submittedName>
        <fullName evidence="5">Lytic transglycosylase domain-containing protein</fullName>
    </submittedName>
</protein>
<dbReference type="Gene3D" id="1.10.530.10">
    <property type="match status" value="1"/>
</dbReference>
<evidence type="ECO:0000256" key="2">
    <source>
        <dbReference type="ARBA" id="ARBA00009387"/>
    </source>
</evidence>
<feature type="signal peptide" evidence="3">
    <location>
        <begin position="1"/>
        <end position="21"/>
    </location>
</feature>
<dbReference type="InterPro" id="IPR023346">
    <property type="entry name" value="Lysozyme-like_dom_sf"/>
</dbReference>
<reference evidence="5 6" key="1">
    <citation type="submission" date="2019-04" db="EMBL/GenBank/DDBJ databases">
        <title>Draft genome sequence of Youngimonas vesicularis.</title>
        <authorList>
            <person name="Hameed A."/>
        </authorList>
    </citation>
    <scope>NUCLEOTIDE SEQUENCE [LARGE SCALE GENOMIC DNA]</scope>
    <source>
        <strain evidence="5 6">CC-AMW-E</strain>
    </source>
</reference>
<keyword evidence="6" id="KW-1185">Reference proteome</keyword>
<dbReference type="SUPFAM" id="SSF53955">
    <property type="entry name" value="Lysozyme-like"/>
    <property type="match status" value="1"/>
</dbReference>
<name>A0A4S3MAQ7_9RHOB</name>
<evidence type="ECO:0000256" key="3">
    <source>
        <dbReference type="SAM" id="SignalP"/>
    </source>
</evidence>
<evidence type="ECO:0000313" key="5">
    <source>
        <dbReference type="EMBL" id="THD74939.1"/>
    </source>
</evidence>
<dbReference type="PANTHER" id="PTHR37423">
    <property type="entry name" value="SOLUBLE LYTIC MUREIN TRANSGLYCOSYLASE-RELATED"/>
    <property type="match status" value="1"/>
</dbReference>
<gene>
    <name evidence="5" type="ORF">E7681_08265</name>
</gene>
<comment type="caution">
    <text evidence="5">The sequence shown here is derived from an EMBL/GenBank/DDBJ whole genome shotgun (WGS) entry which is preliminary data.</text>
</comment>
<evidence type="ECO:0000259" key="4">
    <source>
        <dbReference type="Pfam" id="PF01464"/>
    </source>
</evidence>
<evidence type="ECO:0000256" key="1">
    <source>
        <dbReference type="ARBA" id="ARBA00007734"/>
    </source>
</evidence>
<dbReference type="EMBL" id="SSMD01000003">
    <property type="protein sequence ID" value="THD74939.1"/>
    <property type="molecule type" value="Genomic_DNA"/>
</dbReference>
<proteinExistence type="inferred from homology"/>
<dbReference type="OrthoDB" id="9815002at2"/>
<feature type="domain" description="Transglycosylase SLT" evidence="4">
    <location>
        <begin position="81"/>
        <end position="177"/>
    </location>
</feature>
<evidence type="ECO:0000313" key="6">
    <source>
        <dbReference type="Proteomes" id="UP000306113"/>
    </source>
</evidence>
<dbReference type="RefSeq" id="WP_136338795.1">
    <property type="nucleotide sequence ID" value="NZ_SSMD01000003.1"/>
</dbReference>
<dbReference type="CDD" id="cd00254">
    <property type="entry name" value="LT-like"/>
    <property type="match status" value="1"/>
</dbReference>
<dbReference type="Proteomes" id="UP000306113">
    <property type="component" value="Unassembled WGS sequence"/>
</dbReference>